<dbReference type="OrthoDB" id="429427at2759"/>
<reference evidence="4" key="1">
    <citation type="submission" date="2016-11" db="EMBL/GenBank/DDBJ databases">
        <title>The genome of Nicotiana attenuata.</title>
        <authorList>
            <person name="Xu S."/>
            <person name="Brockmoeller T."/>
            <person name="Gaquerel E."/>
            <person name="Navarro A."/>
            <person name="Kuhl H."/>
            <person name="Gase K."/>
            <person name="Ling Z."/>
            <person name="Zhou W."/>
            <person name="Kreitzer C."/>
            <person name="Stanke M."/>
            <person name="Tang H."/>
            <person name="Lyons E."/>
            <person name="Pandey P."/>
            <person name="Pandey S.P."/>
            <person name="Timmermann B."/>
            <person name="Baldwin I.T."/>
        </authorList>
    </citation>
    <scope>NUCLEOTIDE SEQUENCE [LARGE SCALE GENOMIC DNA]</scope>
    <source>
        <strain evidence="4">UT</strain>
    </source>
</reference>
<keyword evidence="2" id="KW-0539">Nucleus</keyword>
<evidence type="ECO:0000256" key="2">
    <source>
        <dbReference type="ARBA" id="ARBA00023242"/>
    </source>
</evidence>
<dbReference type="SMR" id="A0A1J6INY0"/>
<dbReference type="Proteomes" id="UP000187609">
    <property type="component" value="Unassembled WGS sequence"/>
</dbReference>
<proteinExistence type="predicted"/>
<comment type="caution">
    <text evidence="4">The sequence shown here is derived from an EMBL/GenBank/DDBJ whole genome shotgun (WGS) entry which is preliminary data.</text>
</comment>
<keyword evidence="5" id="KW-1185">Reference proteome</keyword>
<dbReference type="OMA" id="NAYRSHR"/>
<dbReference type="EMBL" id="MJEQ01037184">
    <property type="protein sequence ID" value="OIT05980.1"/>
    <property type="molecule type" value="Genomic_DNA"/>
</dbReference>
<evidence type="ECO:0000313" key="5">
    <source>
        <dbReference type="Proteomes" id="UP000187609"/>
    </source>
</evidence>
<dbReference type="GO" id="GO:0000398">
    <property type="term" value="P:mRNA splicing, via spliceosome"/>
    <property type="evidence" value="ECO:0007669"/>
    <property type="project" value="InterPro"/>
</dbReference>
<dbReference type="KEGG" id="nau:109207375"/>
<evidence type="ECO:0000256" key="3">
    <source>
        <dbReference type="SAM" id="MobiDB-lite"/>
    </source>
</evidence>
<evidence type="ECO:0000313" key="4">
    <source>
        <dbReference type="EMBL" id="OIT05980.1"/>
    </source>
</evidence>
<evidence type="ECO:0000256" key="1">
    <source>
        <dbReference type="ARBA" id="ARBA00004123"/>
    </source>
</evidence>
<sequence>MQKLHKEREAAILERRAADSDDDMNGLVAAISAANQVLSKGVGNTETIKIVAAAALALRATLREGRNFPVELDEFSKDGNMQYQMDVSRRANAREHKRARNDVMRMPVTGSYSPIEGELDTDECDTESNAYRSHRDQLLHSTK</sequence>
<gene>
    <name evidence="4" type="ORF">A4A49_15739</name>
</gene>
<dbReference type="PANTHER" id="PTHR12214">
    <property type="entry name" value="GC-RICH SEQUENCE DNA-BINDING FACTOR"/>
    <property type="match status" value="1"/>
</dbReference>
<dbReference type="InterPro" id="IPR012890">
    <property type="entry name" value="GCFC2-like"/>
</dbReference>
<organism evidence="4 5">
    <name type="scientific">Nicotiana attenuata</name>
    <name type="common">Coyote tobacco</name>
    <dbReference type="NCBI Taxonomy" id="49451"/>
    <lineage>
        <taxon>Eukaryota</taxon>
        <taxon>Viridiplantae</taxon>
        <taxon>Streptophyta</taxon>
        <taxon>Embryophyta</taxon>
        <taxon>Tracheophyta</taxon>
        <taxon>Spermatophyta</taxon>
        <taxon>Magnoliopsida</taxon>
        <taxon>eudicotyledons</taxon>
        <taxon>Gunneridae</taxon>
        <taxon>Pentapetalae</taxon>
        <taxon>asterids</taxon>
        <taxon>lamiids</taxon>
        <taxon>Solanales</taxon>
        <taxon>Solanaceae</taxon>
        <taxon>Nicotianoideae</taxon>
        <taxon>Nicotianeae</taxon>
        <taxon>Nicotiana</taxon>
    </lineage>
</organism>
<name>A0A1J6INY0_NICAT</name>
<feature type="region of interest" description="Disordered" evidence="3">
    <location>
        <begin position="88"/>
        <end position="124"/>
    </location>
</feature>
<dbReference type="PANTHER" id="PTHR12214:SF0">
    <property type="entry name" value="LD29489P"/>
    <property type="match status" value="1"/>
</dbReference>
<comment type="subcellular location">
    <subcellularLocation>
        <location evidence="1">Nucleus</location>
    </subcellularLocation>
</comment>
<dbReference type="AlphaFoldDB" id="A0A1J6INY0"/>
<dbReference type="GO" id="GO:0005634">
    <property type="term" value="C:nucleus"/>
    <property type="evidence" value="ECO:0007669"/>
    <property type="project" value="UniProtKB-SubCell"/>
</dbReference>
<dbReference type="STRING" id="49451.A0A1J6INY0"/>
<dbReference type="Gramene" id="OIT05980">
    <property type="protein sequence ID" value="OIT05980"/>
    <property type="gene ID" value="A4A49_15739"/>
</dbReference>
<accession>A0A1J6INY0</accession>
<protein>
    <submittedName>
        <fullName evidence="4">Uncharacterized protein</fullName>
    </submittedName>
</protein>
<dbReference type="GO" id="GO:0003677">
    <property type="term" value="F:DNA binding"/>
    <property type="evidence" value="ECO:0007669"/>
    <property type="project" value="InterPro"/>
</dbReference>